<dbReference type="OMA" id="PTGMRED"/>
<keyword evidence="2" id="KW-0175">Coiled coil</keyword>
<dbReference type="Gene3D" id="1.10.10.1890">
    <property type="entry name" value="Ska1 microtubule binding domain-like"/>
    <property type="match status" value="1"/>
</dbReference>
<dbReference type="GO" id="GO:0000940">
    <property type="term" value="C:outer kinetochore"/>
    <property type="evidence" value="ECO:0007669"/>
    <property type="project" value="TreeGrafter"/>
</dbReference>
<dbReference type="Proteomes" id="UP000011083">
    <property type="component" value="Unassembled WGS sequence"/>
</dbReference>
<feature type="coiled-coil region" evidence="2">
    <location>
        <begin position="35"/>
        <end position="62"/>
    </location>
</feature>
<evidence type="ECO:0000313" key="5">
    <source>
        <dbReference type="Proteomes" id="UP000011083"/>
    </source>
</evidence>
<feature type="compositionally biased region" description="Polar residues" evidence="3">
    <location>
        <begin position="112"/>
        <end position="123"/>
    </location>
</feature>
<evidence type="ECO:0000313" key="4">
    <source>
        <dbReference type="EMBL" id="ELR15605.1"/>
    </source>
</evidence>
<dbReference type="Pfam" id="PF07160">
    <property type="entry name" value="SKA1"/>
    <property type="match status" value="1"/>
</dbReference>
<dbReference type="PANTHER" id="PTHR28573:SF1">
    <property type="entry name" value="SPINDLE AND KINETOCHORE-ASSOCIATED PROTEIN 1"/>
    <property type="match status" value="1"/>
</dbReference>
<dbReference type="GO" id="GO:0072686">
    <property type="term" value="C:mitotic spindle"/>
    <property type="evidence" value="ECO:0007669"/>
    <property type="project" value="TreeGrafter"/>
</dbReference>
<gene>
    <name evidence="4" type="ORF">ACA1_164870</name>
</gene>
<dbReference type="GO" id="GO:0005876">
    <property type="term" value="C:spindle microtubule"/>
    <property type="evidence" value="ECO:0007669"/>
    <property type="project" value="TreeGrafter"/>
</dbReference>
<dbReference type="InterPro" id="IPR009829">
    <property type="entry name" value="SKA1"/>
</dbReference>
<dbReference type="GO" id="GO:0031110">
    <property type="term" value="P:regulation of microtubule polymerization or depolymerization"/>
    <property type="evidence" value="ECO:0007669"/>
    <property type="project" value="TreeGrafter"/>
</dbReference>
<sequence>MAGCSDDPFNALVNSFTEQISMLKHLCMMRSTDSLEAWQSALRDLDARVTQIERHKADLRTTANRELRYVGQSRELVELLKQQQEHAVKMEAQLPPDLRQSTGAGLKKSVAATPTESNDSSTAEAGGRRRKKGFQIPALAPVSKEELSGCPSYIRGRITVQKVNAAIDEILSVVQEKYRILSLPTSKMGAATRTKHQVYSDQQKEAGDSVFFTDDEIKASQHVKFDATGKAILATLQSLGRLKIDGGRVKKYVLLGA</sequence>
<dbReference type="GeneID" id="14916222"/>
<keyword evidence="5" id="KW-1185">Reference proteome</keyword>
<dbReference type="PANTHER" id="PTHR28573">
    <property type="entry name" value="SPINDLE AND KINETOCHORE-ASSOCIATED PROTEIN 1"/>
    <property type="match status" value="1"/>
</dbReference>
<reference evidence="4 5" key="1">
    <citation type="journal article" date="2013" name="Genome Biol.">
        <title>Genome of Acanthamoeba castellanii highlights extensive lateral gene transfer and early evolution of tyrosine kinase signaling.</title>
        <authorList>
            <person name="Clarke M."/>
            <person name="Lohan A.J."/>
            <person name="Liu B."/>
            <person name="Lagkouvardos I."/>
            <person name="Roy S."/>
            <person name="Zafar N."/>
            <person name="Bertelli C."/>
            <person name="Schilde C."/>
            <person name="Kianianmomeni A."/>
            <person name="Burglin T.R."/>
            <person name="Frech C."/>
            <person name="Turcotte B."/>
            <person name="Kopec K.O."/>
            <person name="Synnott J.M."/>
            <person name="Choo C."/>
            <person name="Paponov I."/>
            <person name="Finkler A."/>
            <person name="Soon Heng Tan C."/>
            <person name="Hutchins A.P."/>
            <person name="Weinmeier T."/>
            <person name="Rattei T."/>
            <person name="Chu J.S."/>
            <person name="Gimenez G."/>
            <person name="Irimia M."/>
            <person name="Rigden D.J."/>
            <person name="Fitzpatrick D.A."/>
            <person name="Lorenzo-Morales J."/>
            <person name="Bateman A."/>
            <person name="Chiu C.H."/>
            <person name="Tang P."/>
            <person name="Hegemann P."/>
            <person name="Fromm H."/>
            <person name="Raoult D."/>
            <person name="Greub G."/>
            <person name="Miranda-Saavedra D."/>
            <person name="Chen N."/>
            <person name="Nash P."/>
            <person name="Ginger M.L."/>
            <person name="Horn M."/>
            <person name="Schaap P."/>
            <person name="Caler L."/>
            <person name="Loftus B."/>
        </authorList>
    </citation>
    <scope>NUCLEOTIDE SEQUENCE [LARGE SCALE GENOMIC DNA]</scope>
    <source>
        <strain evidence="4 5">Neff</strain>
    </source>
</reference>
<evidence type="ECO:0008006" key="6">
    <source>
        <dbReference type="Google" id="ProtNLM"/>
    </source>
</evidence>
<evidence type="ECO:0000256" key="1">
    <source>
        <dbReference type="ARBA" id="ARBA00006836"/>
    </source>
</evidence>
<name>L8GRM9_ACACF</name>
<feature type="region of interest" description="Disordered" evidence="3">
    <location>
        <begin position="95"/>
        <end position="131"/>
    </location>
</feature>
<dbReference type="RefSeq" id="XP_004337618.1">
    <property type="nucleotide sequence ID" value="XM_004337570.1"/>
</dbReference>
<dbReference type="KEGG" id="acan:ACA1_164870"/>
<comment type="similarity">
    <text evidence="1">Belongs to the SKA1 family.</text>
</comment>
<dbReference type="InterPro" id="IPR042031">
    <property type="entry name" value="SKA1_MBD_sf"/>
</dbReference>
<evidence type="ECO:0000256" key="3">
    <source>
        <dbReference type="SAM" id="MobiDB-lite"/>
    </source>
</evidence>
<organism evidence="4 5">
    <name type="scientific">Acanthamoeba castellanii (strain ATCC 30010 / Neff)</name>
    <dbReference type="NCBI Taxonomy" id="1257118"/>
    <lineage>
        <taxon>Eukaryota</taxon>
        <taxon>Amoebozoa</taxon>
        <taxon>Discosea</taxon>
        <taxon>Longamoebia</taxon>
        <taxon>Centramoebida</taxon>
        <taxon>Acanthamoebidae</taxon>
        <taxon>Acanthamoeba</taxon>
    </lineage>
</organism>
<dbReference type="VEuPathDB" id="AmoebaDB:ACA1_164870"/>
<dbReference type="OrthoDB" id="5962at2759"/>
<protein>
    <recommendedName>
        <fullName evidence="6">Spindle and kinetochore-associated protein 1</fullName>
    </recommendedName>
</protein>
<dbReference type="GO" id="GO:0000278">
    <property type="term" value="P:mitotic cell cycle"/>
    <property type="evidence" value="ECO:0007669"/>
    <property type="project" value="TreeGrafter"/>
</dbReference>
<dbReference type="GO" id="GO:0051301">
    <property type="term" value="P:cell division"/>
    <property type="evidence" value="ECO:0007669"/>
    <property type="project" value="InterPro"/>
</dbReference>
<evidence type="ECO:0000256" key="2">
    <source>
        <dbReference type="SAM" id="Coils"/>
    </source>
</evidence>
<dbReference type="EMBL" id="KB008026">
    <property type="protein sequence ID" value="ELR15605.1"/>
    <property type="molecule type" value="Genomic_DNA"/>
</dbReference>
<dbReference type="GO" id="GO:0008017">
    <property type="term" value="F:microtubule binding"/>
    <property type="evidence" value="ECO:0007669"/>
    <property type="project" value="InterPro"/>
</dbReference>
<accession>L8GRM9</accession>
<dbReference type="AlphaFoldDB" id="L8GRM9"/>
<dbReference type="GO" id="GO:0007059">
    <property type="term" value="P:chromosome segregation"/>
    <property type="evidence" value="ECO:0007669"/>
    <property type="project" value="InterPro"/>
</dbReference>
<dbReference type="STRING" id="1257118.L8GRM9"/>
<proteinExistence type="inferred from homology"/>